<dbReference type="Gene3D" id="1.50.10.10">
    <property type="match status" value="1"/>
</dbReference>
<gene>
    <name evidence="3" type="ORF">KC19_2G256700</name>
</gene>
<dbReference type="GO" id="GO:0005789">
    <property type="term" value="C:endoplasmic reticulum membrane"/>
    <property type="evidence" value="ECO:0007669"/>
    <property type="project" value="TreeGrafter"/>
</dbReference>
<feature type="domain" description="Mannosylglycerate hydrolase MGH1-like glycoside hydrolase" evidence="2">
    <location>
        <begin position="109"/>
        <end position="493"/>
    </location>
</feature>
<feature type="region of interest" description="Disordered" evidence="1">
    <location>
        <begin position="1"/>
        <end position="55"/>
    </location>
</feature>
<proteinExistence type="predicted"/>
<dbReference type="InterPro" id="IPR012341">
    <property type="entry name" value="6hp_glycosidase-like_sf"/>
</dbReference>
<dbReference type="PANTHER" id="PTHR10412">
    <property type="entry name" value="MANNOSYL-OLIGOSACCHARIDE GLUCOSIDASE"/>
    <property type="match status" value="1"/>
</dbReference>
<dbReference type="InterPro" id="IPR054491">
    <property type="entry name" value="MGH1-like_GH"/>
</dbReference>
<dbReference type="GO" id="GO:0004573">
    <property type="term" value="F:Glc3Man9GlcNAc2 oligosaccharide glucosidase activity"/>
    <property type="evidence" value="ECO:0007669"/>
    <property type="project" value="InterPro"/>
</dbReference>
<dbReference type="InterPro" id="IPR004888">
    <property type="entry name" value="Glycoside_hydrolase_63"/>
</dbReference>
<accession>A0A8T0J076</accession>
<dbReference type="PANTHER" id="PTHR10412:SF21">
    <property type="entry name" value="ALPHA,ALPHA-TREHALASE"/>
    <property type="match status" value="1"/>
</dbReference>
<name>A0A8T0J076_CERPU</name>
<organism evidence="3 4">
    <name type="scientific">Ceratodon purpureus</name>
    <name type="common">Fire moss</name>
    <name type="synonym">Dicranum purpureum</name>
    <dbReference type="NCBI Taxonomy" id="3225"/>
    <lineage>
        <taxon>Eukaryota</taxon>
        <taxon>Viridiplantae</taxon>
        <taxon>Streptophyta</taxon>
        <taxon>Embryophyta</taxon>
        <taxon>Bryophyta</taxon>
        <taxon>Bryophytina</taxon>
        <taxon>Bryopsida</taxon>
        <taxon>Dicranidae</taxon>
        <taxon>Pseudoditrichales</taxon>
        <taxon>Ditrichaceae</taxon>
        <taxon>Ceratodon</taxon>
    </lineage>
</organism>
<dbReference type="GO" id="GO:0009311">
    <property type="term" value="P:oligosaccharide metabolic process"/>
    <property type="evidence" value="ECO:0007669"/>
    <property type="project" value="InterPro"/>
</dbReference>
<dbReference type="Pfam" id="PF22422">
    <property type="entry name" value="MGH1-like_GH"/>
    <property type="match status" value="1"/>
</dbReference>
<evidence type="ECO:0000256" key="1">
    <source>
        <dbReference type="SAM" id="MobiDB-lite"/>
    </source>
</evidence>
<protein>
    <recommendedName>
        <fullName evidence="2">Mannosylglycerate hydrolase MGH1-like glycoside hydrolase domain-containing protein</fullName>
    </recommendedName>
</protein>
<dbReference type="InterPro" id="IPR008928">
    <property type="entry name" value="6-hairpin_glycosidase_sf"/>
</dbReference>
<evidence type="ECO:0000313" key="4">
    <source>
        <dbReference type="Proteomes" id="UP000822688"/>
    </source>
</evidence>
<dbReference type="SUPFAM" id="SSF48208">
    <property type="entry name" value="Six-hairpin glycosidases"/>
    <property type="match status" value="1"/>
</dbReference>
<comment type="caution">
    <text evidence="3">The sequence shown here is derived from an EMBL/GenBank/DDBJ whole genome shotgun (WGS) entry which is preliminary data.</text>
</comment>
<reference evidence="3" key="1">
    <citation type="submission" date="2020-06" db="EMBL/GenBank/DDBJ databases">
        <title>WGS assembly of Ceratodon purpureus strain R40.</title>
        <authorList>
            <person name="Carey S.B."/>
            <person name="Jenkins J."/>
            <person name="Shu S."/>
            <person name="Lovell J.T."/>
            <person name="Sreedasyam A."/>
            <person name="Maumus F."/>
            <person name="Tiley G.P."/>
            <person name="Fernandez-Pozo N."/>
            <person name="Barry K."/>
            <person name="Chen C."/>
            <person name="Wang M."/>
            <person name="Lipzen A."/>
            <person name="Daum C."/>
            <person name="Saski C.A."/>
            <person name="Payton A.C."/>
            <person name="Mcbreen J.C."/>
            <person name="Conrad R.E."/>
            <person name="Kollar L.M."/>
            <person name="Olsson S."/>
            <person name="Huttunen S."/>
            <person name="Landis J.B."/>
            <person name="Wickett N.J."/>
            <person name="Johnson M.G."/>
            <person name="Rensing S.A."/>
            <person name="Grimwood J."/>
            <person name="Schmutz J."/>
            <person name="Mcdaniel S.F."/>
        </authorList>
    </citation>
    <scope>NUCLEOTIDE SEQUENCE</scope>
    <source>
        <strain evidence="3">R40</strain>
    </source>
</reference>
<evidence type="ECO:0000259" key="2">
    <source>
        <dbReference type="Pfam" id="PF22422"/>
    </source>
</evidence>
<evidence type="ECO:0000313" key="3">
    <source>
        <dbReference type="EMBL" id="KAG0588622.1"/>
    </source>
</evidence>
<dbReference type="EMBL" id="CM026422">
    <property type="protein sequence ID" value="KAG0588622.1"/>
    <property type="molecule type" value="Genomic_DNA"/>
</dbReference>
<dbReference type="GO" id="GO:0006487">
    <property type="term" value="P:protein N-linked glycosylation"/>
    <property type="evidence" value="ECO:0007669"/>
    <property type="project" value="TreeGrafter"/>
</dbReference>
<sequence>MAPPQDTFQKEEMSVTMADAIPTPSEPRYPVTKRTLSPPARGSPPTEVALKTGQDHKNWRSRSLHRLFSSTEHLNPDAQLEEDARVRDSIQVLRMNDRGGYTVPAEGLYPFQWNWDSAIVSAGWAVFDEERAWAELETLFSDQWADGMVASINFIKFSDTYFPGPEIWGTPEKPSKTSGISQPPVAAMSARFLFEHAENQDLAKAKVEELFPKMLAWHRWWYKARDPEKKGVVAILHPWESGMDNSPAWDEAMKFPIDPELPPYVRRDLTHVNASMRPTKDTYDHYLTLLYKFKKAHFYDPDQLYWISPLRVTDLCVNSILFRANRDLRWLALQLGKEEETTEIEQWLDAGFEGFNMLWDEEAGLYKCQDQITGKLADAGISAAFLPLFAGVASKEQAAKLVENLERWLSKVKYAVPSLNPEDPRFDQLQYWRGPVWLIINWMISNGLRHYGYEELADRIKQDSIELTNKAGLREYFDPLTGDGCGGRQFSWTAAMCLAWLDRPAAIGIGHKLSGPKKQLE</sequence>
<dbReference type="Proteomes" id="UP000822688">
    <property type="component" value="Chromosome 2"/>
</dbReference>
<dbReference type="AlphaFoldDB" id="A0A8T0J076"/>
<keyword evidence="4" id="KW-1185">Reference proteome</keyword>